<dbReference type="AlphaFoldDB" id="A0A8C0YWD3"/>
<dbReference type="InterPro" id="IPR024857">
    <property type="entry name" value="Cappuccino"/>
</dbReference>
<evidence type="ECO:0000313" key="1">
    <source>
        <dbReference type="Ensembl" id="ENSCAFP00040019008.1"/>
    </source>
</evidence>
<dbReference type="Ensembl" id="ENSCAFT00040021909.1">
    <property type="protein sequence ID" value="ENSCAFP00040019008.1"/>
    <property type="gene ID" value="ENSCAFG00040011883.1"/>
</dbReference>
<proteinExistence type="predicted"/>
<sequence length="272" mass="29368">MLLVDADRPEPVRSGARELALFLTPEPGAEAKEVEETIEGMLLRLEEFCSLTDMVSACPGGVGVGPGQTPGPSWSFLGKPFYFGGDLATRRNGAAASGERQAACTLSLTLSLSQHQGFLRRPSWWRPSPPDGSYSTEEPGVGHQVALSGTDVGSRSAGMLRLYLTFLSSARSARQTWRQPGNGFGPAGPRWSLFPGCSLRQGWASGSFSNPFALSFLPPTPFCWIKSPWLGPEEDGRWFLRRPEDKVSTPNYVKTFSRSLCAQDGSQPGVGP</sequence>
<evidence type="ECO:0000313" key="2">
    <source>
        <dbReference type="Proteomes" id="UP000694542"/>
    </source>
</evidence>
<dbReference type="PANTHER" id="PTHR16230:SF5">
    <property type="entry name" value="BREAST CARCINOMA-AMPLIFIED SEQUENCE 4"/>
    <property type="match status" value="1"/>
</dbReference>
<dbReference type="OrthoDB" id="2372305at2759"/>
<dbReference type="PANTHER" id="PTHR16230">
    <property type="entry name" value="CAPPUCCINO"/>
    <property type="match status" value="1"/>
</dbReference>
<reference evidence="1" key="1">
    <citation type="submission" date="2018-10" db="EMBL/GenBank/DDBJ databases">
        <title>De novo assembly of a Great Dane genome.</title>
        <authorList>
            <person name="Kidd J.M."/>
            <person name="Pendleton A.L."/>
            <person name="Shen F."/>
            <person name="Emery S."/>
        </authorList>
    </citation>
    <scope>NUCLEOTIDE SEQUENCE [LARGE SCALE GENOMIC DNA]</scope>
    <source>
        <strain evidence="1">Great Dane</strain>
    </source>
</reference>
<name>A0A8C0YWD3_CANLF</name>
<dbReference type="Proteomes" id="UP000694542">
    <property type="component" value="Chromosome 24"/>
</dbReference>
<accession>A0A8C0YWD3</accession>
<organism evidence="1 2">
    <name type="scientific">Canis lupus familiaris</name>
    <name type="common">Dog</name>
    <name type="synonym">Canis familiaris</name>
    <dbReference type="NCBI Taxonomy" id="9615"/>
    <lineage>
        <taxon>Eukaryota</taxon>
        <taxon>Metazoa</taxon>
        <taxon>Chordata</taxon>
        <taxon>Craniata</taxon>
        <taxon>Vertebrata</taxon>
        <taxon>Euteleostomi</taxon>
        <taxon>Mammalia</taxon>
        <taxon>Eutheria</taxon>
        <taxon>Laurasiatheria</taxon>
        <taxon>Carnivora</taxon>
        <taxon>Caniformia</taxon>
        <taxon>Canidae</taxon>
        <taxon>Canis</taxon>
    </lineage>
</organism>
<protein>
    <submittedName>
        <fullName evidence="1">Uncharacterized protein</fullName>
    </submittedName>
</protein>
<reference evidence="1" key="2">
    <citation type="submission" date="2025-08" db="UniProtKB">
        <authorList>
            <consortium name="Ensembl"/>
        </authorList>
    </citation>
    <scope>IDENTIFICATION</scope>
</reference>